<dbReference type="GO" id="GO:0008745">
    <property type="term" value="F:N-acetylmuramoyl-L-alanine amidase activity"/>
    <property type="evidence" value="ECO:0007669"/>
    <property type="project" value="UniProtKB-EC"/>
</dbReference>
<dbReference type="PANTHER" id="PTHR30417">
    <property type="entry name" value="N-ACETYLMURAMOYL-L-ALANINE AMIDASE AMID"/>
    <property type="match status" value="1"/>
</dbReference>
<proteinExistence type="predicted"/>
<evidence type="ECO:0000256" key="3">
    <source>
        <dbReference type="ARBA" id="ARBA00022801"/>
    </source>
</evidence>
<evidence type="ECO:0000256" key="2">
    <source>
        <dbReference type="ARBA" id="ARBA00011901"/>
    </source>
</evidence>
<keyword evidence="4" id="KW-0961">Cell wall biogenesis/degradation</keyword>
<dbReference type="GO" id="GO:0009254">
    <property type="term" value="P:peptidoglycan turnover"/>
    <property type="evidence" value="ECO:0007669"/>
    <property type="project" value="TreeGrafter"/>
</dbReference>
<dbReference type="GO" id="GO:0009253">
    <property type="term" value="P:peptidoglycan catabolic process"/>
    <property type="evidence" value="ECO:0007669"/>
    <property type="project" value="InterPro"/>
</dbReference>
<evidence type="ECO:0000313" key="7">
    <source>
        <dbReference type="Proteomes" id="UP001501729"/>
    </source>
</evidence>
<comment type="catalytic activity">
    <reaction evidence="1">
        <text>Hydrolyzes the link between N-acetylmuramoyl residues and L-amino acid residues in certain cell-wall glycopeptides.</text>
        <dbReference type="EC" id="3.5.1.28"/>
    </reaction>
</comment>
<sequence>MEKSKGGNATRRDVLKRIGAAGVTGLGGAAVASGTAAAKPTVDWETAHSSNYTSANRGAGYIDWIVIHTVQGSASSAVNWFQNPDANVSAHYTVAEDGYKYQSVSDINIAWHAGGSNYNTYSVGIEHGGYVSGTYEDAQYRESAKLASWLCDQYGVPKQHPSTVPYDAANPANGGIIAHSQVPESTHTDPGSNWDWGYYIDLVNSY</sequence>
<dbReference type="InterPro" id="IPR006311">
    <property type="entry name" value="TAT_signal"/>
</dbReference>
<dbReference type="InterPro" id="IPR002502">
    <property type="entry name" value="Amidase_domain"/>
</dbReference>
<organism evidence="6 7">
    <name type="scientific">Haladaptatus pallidirubidus</name>
    <dbReference type="NCBI Taxonomy" id="1008152"/>
    <lineage>
        <taxon>Archaea</taxon>
        <taxon>Methanobacteriati</taxon>
        <taxon>Methanobacteriota</taxon>
        <taxon>Stenosarchaea group</taxon>
        <taxon>Halobacteria</taxon>
        <taxon>Halobacteriales</taxon>
        <taxon>Haladaptataceae</taxon>
        <taxon>Haladaptatus</taxon>
    </lineage>
</organism>
<evidence type="ECO:0000259" key="5">
    <source>
        <dbReference type="SMART" id="SM00644"/>
    </source>
</evidence>
<dbReference type="CDD" id="cd06583">
    <property type="entry name" value="PGRP"/>
    <property type="match status" value="1"/>
</dbReference>
<dbReference type="InterPro" id="IPR051206">
    <property type="entry name" value="NAMLAA_amidase_2"/>
</dbReference>
<dbReference type="SUPFAM" id="SSF55846">
    <property type="entry name" value="N-acetylmuramoyl-L-alanine amidase-like"/>
    <property type="match status" value="1"/>
</dbReference>
<reference evidence="6 7" key="1">
    <citation type="journal article" date="2019" name="Int. J. Syst. Evol. Microbiol.">
        <title>The Global Catalogue of Microorganisms (GCM) 10K type strain sequencing project: providing services to taxonomists for standard genome sequencing and annotation.</title>
        <authorList>
            <consortium name="The Broad Institute Genomics Platform"/>
            <consortium name="The Broad Institute Genome Sequencing Center for Infectious Disease"/>
            <person name="Wu L."/>
            <person name="Ma J."/>
        </authorList>
    </citation>
    <scope>NUCLEOTIDE SEQUENCE [LARGE SCALE GENOMIC DNA]</scope>
    <source>
        <strain evidence="6 7">JCM 17504</strain>
    </source>
</reference>
<keyword evidence="7" id="KW-1185">Reference proteome</keyword>
<feature type="domain" description="N-acetylmuramoyl-L-alanine amidase" evidence="5">
    <location>
        <begin position="49"/>
        <end position="191"/>
    </location>
</feature>
<dbReference type="InterPro" id="IPR036505">
    <property type="entry name" value="Amidase/PGRP_sf"/>
</dbReference>
<dbReference type="AlphaFoldDB" id="A0AAV3UL82"/>
<dbReference type="Proteomes" id="UP001501729">
    <property type="component" value="Unassembled WGS sequence"/>
</dbReference>
<dbReference type="EMBL" id="BAABKX010000015">
    <property type="protein sequence ID" value="GAA5055485.1"/>
    <property type="molecule type" value="Genomic_DNA"/>
</dbReference>
<evidence type="ECO:0000256" key="4">
    <source>
        <dbReference type="ARBA" id="ARBA00023316"/>
    </source>
</evidence>
<keyword evidence="3" id="KW-0378">Hydrolase</keyword>
<dbReference type="Gene3D" id="3.40.80.10">
    <property type="entry name" value="Peptidoglycan recognition protein-like"/>
    <property type="match status" value="1"/>
</dbReference>
<dbReference type="PROSITE" id="PS51318">
    <property type="entry name" value="TAT"/>
    <property type="match status" value="1"/>
</dbReference>
<dbReference type="SMART" id="SM00644">
    <property type="entry name" value="Ami_2"/>
    <property type="match status" value="1"/>
</dbReference>
<dbReference type="Pfam" id="PF01510">
    <property type="entry name" value="Amidase_2"/>
    <property type="match status" value="1"/>
</dbReference>
<dbReference type="RefSeq" id="WP_227774439.1">
    <property type="nucleotide sequence ID" value="NZ_BAABKX010000015.1"/>
</dbReference>
<dbReference type="EC" id="3.5.1.28" evidence="2"/>
<dbReference type="GO" id="GO:0071555">
    <property type="term" value="P:cell wall organization"/>
    <property type="evidence" value="ECO:0007669"/>
    <property type="project" value="UniProtKB-KW"/>
</dbReference>
<comment type="caution">
    <text evidence="6">The sequence shown here is derived from an EMBL/GenBank/DDBJ whole genome shotgun (WGS) entry which is preliminary data.</text>
</comment>
<evidence type="ECO:0000256" key="1">
    <source>
        <dbReference type="ARBA" id="ARBA00001561"/>
    </source>
</evidence>
<gene>
    <name evidence="6" type="ORF">GCM10025751_35160</name>
</gene>
<name>A0AAV3UL82_9EURY</name>
<evidence type="ECO:0000313" key="6">
    <source>
        <dbReference type="EMBL" id="GAA5055485.1"/>
    </source>
</evidence>
<dbReference type="GeneID" id="68614621"/>
<protein>
    <recommendedName>
        <fullName evidence="2">N-acetylmuramoyl-L-alanine amidase</fullName>
        <ecNumber evidence="2">3.5.1.28</ecNumber>
    </recommendedName>
</protein>
<accession>A0AAV3UL82</accession>
<dbReference type="PANTHER" id="PTHR30417:SF1">
    <property type="entry name" value="N-ACETYLMURAMOYL-L-ALANINE AMIDASE AMID"/>
    <property type="match status" value="1"/>
</dbReference>